<feature type="transmembrane region" description="Helical" evidence="2">
    <location>
        <begin position="248"/>
        <end position="267"/>
    </location>
</feature>
<dbReference type="AlphaFoldDB" id="A0A0L8G0M5"/>
<feature type="region of interest" description="Disordered" evidence="1">
    <location>
        <begin position="68"/>
        <end position="127"/>
    </location>
</feature>
<evidence type="ECO:0000313" key="3">
    <source>
        <dbReference type="EMBL" id="KOF70120.1"/>
    </source>
</evidence>
<feature type="region of interest" description="Disordered" evidence="1">
    <location>
        <begin position="27"/>
        <end position="47"/>
    </location>
</feature>
<proteinExistence type="predicted"/>
<accession>A0A0L8G0M5</accession>
<keyword evidence="2" id="KW-0812">Transmembrane</keyword>
<feature type="compositionally biased region" description="Low complexity" evidence="1">
    <location>
        <begin position="91"/>
        <end position="125"/>
    </location>
</feature>
<dbReference type="PANTHER" id="PTHR48194:SF1">
    <property type="entry name" value="INTEGRATOR COMPLEX SUBUNIT 10-LIKE PROTEIN"/>
    <property type="match status" value="1"/>
</dbReference>
<keyword evidence="2" id="KW-0472">Membrane</keyword>
<dbReference type="PANTHER" id="PTHR48194">
    <property type="entry name" value="FINGER PROTEIN, PUTATIVE-RELATED"/>
    <property type="match status" value="1"/>
</dbReference>
<protein>
    <submittedName>
        <fullName evidence="3">Uncharacterized protein</fullName>
    </submittedName>
</protein>
<reference evidence="3" key="1">
    <citation type="submission" date="2015-07" db="EMBL/GenBank/DDBJ databases">
        <title>MeaNS - Measles Nucleotide Surveillance Program.</title>
        <authorList>
            <person name="Tran T."/>
            <person name="Druce J."/>
        </authorList>
    </citation>
    <scope>NUCLEOTIDE SEQUENCE</scope>
    <source>
        <strain evidence="3">UCB-OBI-ISO-001</strain>
        <tissue evidence="3">Gonad</tissue>
    </source>
</reference>
<gene>
    <name evidence="3" type="ORF">OCBIM_22003468mg</name>
</gene>
<dbReference type="EMBL" id="KQ425015">
    <property type="protein sequence ID" value="KOF70120.1"/>
    <property type="molecule type" value="Genomic_DNA"/>
</dbReference>
<dbReference type="InterPro" id="IPR053129">
    <property type="entry name" value="Integrator_complex_assoc"/>
</dbReference>
<organism evidence="3">
    <name type="scientific">Octopus bimaculoides</name>
    <name type="common">California two-spotted octopus</name>
    <dbReference type="NCBI Taxonomy" id="37653"/>
    <lineage>
        <taxon>Eukaryota</taxon>
        <taxon>Metazoa</taxon>
        <taxon>Spiralia</taxon>
        <taxon>Lophotrochozoa</taxon>
        <taxon>Mollusca</taxon>
        <taxon>Cephalopoda</taxon>
        <taxon>Coleoidea</taxon>
        <taxon>Octopodiformes</taxon>
        <taxon>Octopoda</taxon>
        <taxon>Incirrata</taxon>
        <taxon>Octopodidae</taxon>
        <taxon>Octopus</taxon>
    </lineage>
</organism>
<name>A0A0L8G0M5_OCTBM</name>
<feature type="compositionally biased region" description="Acidic residues" evidence="1">
    <location>
        <begin position="75"/>
        <end position="90"/>
    </location>
</feature>
<evidence type="ECO:0000256" key="2">
    <source>
        <dbReference type="SAM" id="Phobius"/>
    </source>
</evidence>
<keyword evidence="2" id="KW-1133">Transmembrane helix</keyword>
<evidence type="ECO:0000256" key="1">
    <source>
        <dbReference type="SAM" id="MobiDB-lite"/>
    </source>
</evidence>
<sequence length="288" mass="32498">MDLLLFCVSQLFFGQVMNHSLKPSPIMENRLPSEDTGQPLLIPKSASQTMSPIPWSVLRLKKSIRDVQQKAKDHEEDDDDDDDDIDDNDNNETTNKNKSNNNNDNNNNNNNSNNNNNNNNNNNTNVDVMKVSNINNGSLQYRDQVQRNCSFYNETYTTDPLITEMETCRMCICEETAISDPTFIPVVAPVSHDLKVPDGPNEAKVLSYVIQCTWVPCLNLSLAVNSSSEVNNTEIFFIRTGFRVGKCLIAVGAVIACLLIAALLLSVHRFCQNRAHFQLHSQYEDDMY</sequence>